<feature type="transmembrane region" description="Helical" evidence="1">
    <location>
        <begin position="75"/>
        <end position="96"/>
    </location>
</feature>
<name>A0A914LBG3_MELIC</name>
<keyword evidence="1" id="KW-1133">Transmembrane helix</keyword>
<reference evidence="3" key="1">
    <citation type="submission" date="2022-11" db="UniProtKB">
        <authorList>
            <consortium name="WormBaseParasite"/>
        </authorList>
    </citation>
    <scope>IDENTIFICATION</scope>
</reference>
<protein>
    <submittedName>
        <fullName evidence="3">Uncharacterized protein</fullName>
    </submittedName>
</protein>
<evidence type="ECO:0000313" key="3">
    <source>
        <dbReference type="WBParaSite" id="Minc3s00323g10208"/>
    </source>
</evidence>
<feature type="transmembrane region" description="Helical" evidence="1">
    <location>
        <begin position="43"/>
        <end position="63"/>
    </location>
</feature>
<keyword evidence="1" id="KW-0812">Transmembrane</keyword>
<dbReference type="Proteomes" id="UP000887563">
    <property type="component" value="Unplaced"/>
</dbReference>
<keyword evidence="2" id="KW-1185">Reference proteome</keyword>
<proteinExistence type="predicted"/>
<dbReference type="WBParaSite" id="Minc3s00323g10208">
    <property type="protein sequence ID" value="Minc3s00323g10208"/>
    <property type="gene ID" value="Minc3s00323g10208"/>
</dbReference>
<accession>A0A914LBG3</accession>
<evidence type="ECO:0000313" key="2">
    <source>
        <dbReference type="Proteomes" id="UP000887563"/>
    </source>
</evidence>
<sequence>MALRLLGRAPTWACPRFRDYTRFRGTFGSIVCEKPSTCLQFPIIYISPYPFFLFFAIIIDQIPQPLLNDVTIPPFYLFCSEVIPNYTFLYCTFFTFNTK</sequence>
<keyword evidence="1" id="KW-0472">Membrane</keyword>
<organism evidence="2 3">
    <name type="scientific">Meloidogyne incognita</name>
    <name type="common">Southern root-knot nematode worm</name>
    <name type="synonym">Oxyuris incognita</name>
    <dbReference type="NCBI Taxonomy" id="6306"/>
    <lineage>
        <taxon>Eukaryota</taxon>
        <taxon>Metazoa</taxon>
        <taxon>Ecdysozoa</taxon>
        <taxon>Nematoda</taxon>
        <taxon>Chromadorea</taxon>
        <taxon>Rhabditida</taxon>
        <taxon>Tylenchina</taxon>
        <taxon>Tylenchomorpha</taxon>
        <taxon>Tylenchoidea</taxon>
        <taxon>Meloidogynidae</taxon>
        <taxon>Meloidogyninae</taxon>
        <taxon>Meloidogyne</taxon>
        <taxon>Meloidogyne incognita group</taxon>
    </lineage>
</organism>
<dbReference type="AlphaFoldDB" id="A0A914LBG3"/>
<evidence type="ECO:0000256" key="1">
    <source>
        <dbReference type="SAM" id="Phobius"/>
    </source>
</evidence>